<keyword evidence="1" id="KW-0812">Transmembrane</keyword>
<evidence type="ECO:0000313" key="4">
    <source>
        <dbReference type="Proteomes" id="UP001162131"/>
    </source>
</evidence>
<feature type="transmembrane region" description="Helical" evidence="1">
    <location>
        <begin position="64"/>
        <end position="89"/>
    </location>
</feature>
<feature type="chain" id="PRO_5043964540" description="Transmembrane protein" evidence="2">
    <location>
        <begin position="20"/>
        <end position="137"/>
    </location>
</feature>
<name>A0AAU9K8I6_9CILI</name>
<dbReference type="AlphaFoldDB" id="A0AAU9K8I6"/>
<reference evidence="3" key="1">
    <citation type="submission" date="2021-09" db="EMBL/GenBank/DDBJ databases">
        <authorList>
            <consortium name="AG Swart"/>
            <person name="Singh M."/>
            <person name="Singh A."/>
            <person name="Seah K."/>
            <person name="Emmerich C."/>
        </authorList>
    </citation>
    <scope>NUCLEOTIDE SEQUENCE</scope>
    <source>
        <strain evidence="3">ATCC30299</strain>
    </source>
</reference>
<accession>A0AAU9K8I6</accession>
<keyword evidence="1" id="KW-0472">Membrane</keyword>
<feature type="signal peptide" evidence="2">
    <location>
        <begin position="1"/>
        <end position="19"/>
    </location>
</feature>
<evidence type="ECO:0008006" key="5">
    <source>
        <dbReference type="Google" id="ProtNLM"/>
    </source>
</evidence>
<dbReference type="EMBL" id="CAJZBQ010000056">
    <property type="protein sequence ID" value="CAG9333446.1"/>
    <property type="molecule type" value="Genomic_DNA"/>
</dbReference>
<evidence type="ECO:0000313" key="3">
    <source>
        <dbReference type="EMBL" id="CAG9333446.1"/>
    </source>
</evidence>
<keyword evidence="4" id="KW-1185">Reference proteome</keyword>
<evidence type="ECO:0000256" key="1">
    <source>
        <dbReference type="SAM" id="Phobius"/>
    </source>
</evidence>
<protein>
    <recommendedName>
        <fullName evidence="5">Transmembrane protein</fullName>
    </recommendedName>
</protein>
<proteinExistence type="predicted"/>
<keyword evidence="1" id="KW-1133">Transmembrane helix</keyword>
<gene>
    <name evidence="3" type="ORF">BSTOLATCC_MIC58258</name>
</gene>
<comment type="caution">
    <text evidence="3">The sequence shown here is derived from an EMBL/GenBank/DDBJ whole genome shotgun (WGS) entry which is preliminary data.</text>
</comment>
<dbReference type="Proteomes" id="UP001162131">
    <property type="component" value="Unassembled WGS sequence"/>
</dbReference>
<keyword evidence="2" id="KW-0732">Signal</keyword>
<organism evidence="3 4">
    <name type="scientific">Blepharisma stoltei</name>
    <dbReference type="NCBI Taxonomy" id="1481888"/>
    <lineage>
        <taxon>Eukaryota</taxon>
        <taxon>Sar</taxon>
        <taxon>Alveolata</taxon>
        <taxon>Ciliophora</taxon>
        <taxon>Postciliodesmatophora</taxon>
        <taxon>Heterotrichea</taxon>
        <taxon>Heterotrichida</taxon>
        <taxon>Blepharismidae</taxon>
        <taxon>Blepharisma</taxon>
    </lineage>
</organism>
<evidence type="ECO:0000256" key="2">
    <source>
        <dbReference type="SAM" id="SignalP"/>
    </source>
</evidence>
<sequence>MARLLYVCCLFVLITFTHSNAIRDAINEDSMQDPEDLDILDNDDTAEKQSKSRERLFDLEWWKIFIGALLLIALVPLCCCVCLCTYLCLKEENFQRNPLLAPLKENEPDISNGVNSPNYLRKVRRLRSHQGTISAPP</sequence>